<dbReference type="Pfam" id="PF00300">
    <property type="entry name" value="His_Phos_1"/>
    <property type="match status" value="1"/>
</dbReference>
<dbReference type="GO" id="GO:0005737">
    <property type="term" value="C:cytoplasm"/>
    <property type="evidence" value="ECO:0007669"/>
    <property type="project" value="TreeGrafter"/>
</dbReference>
<dbReference type="InterPro" id="IPR013078">
    <property type="entry name" value="His_Pase_superF_clade-1"/>
</dbReference>
<gene>
    <name evidence="3" type="ORF">SAMN04490239_9186</name>
</gene>
<dbReference type="PANTHER" id="PTHR48100:SF59">
    <property type="entry name" value="ADENOSYLCOBALAMIN_ALPHA-RIBAZOLE PHOSPHATASE"/>
    <property type="match status" value="1"/>
</dbReference>
<reference evidence="4" key="1">
    <citation type="submission" date="2016-10" db="EMBL/GenBank/DDBJ databases">
        <authorList>
            <person name="Varghese N."/>
            <person name="Submissions S."/>
        </authorList>
    </citation>
    <scope>NUCLEOTIDE SEQUENCE [LARGE SCALE GENOMIC DNA]</scope>
    <source>
        <strain evidence="4">DSM 44498</strain>
    </source>
</reference>
<dbReference type="EMBL" id="FNSV01000005">
    <property type="protein sequence ID" value="SED65978.1"/>
    <property type="molecule type" value="Genomic_DNA"/>
</dbReference>
<keyword evidence="4" id="KW-1185">Reference proteome</keyword>
<dbReference type="PANTHER" id="PTHR48100">
    <property type="entry name" value="BROAD-SPECIFICITY PHOSPHATASE YOR283W-RELATED"/>
    <property type="match status" value="1"/>
</dbReference>
<evidence type="ECO:0000313" key="3">
    <source>
        <dbReference type="EMBL" id="SED65978.1"/>
    </source>
</evidence>
<evidence type="ECO:0000313" key="4">
    <source>
        <dbReference type="Proteomes" id="UP000183561"/>
    </source>
</evidence>
<dbReference type="GO" id="GO:0016791">
    <property type="term" value="F:phosphatase activity"/>
    <property type="evidence" value="ECO:0007669"/>
    <property type="project" value="TreeGrafter"/>
</dbReference>
<dbReference type="RefSeq" id="WP_072951292.1">
    <property type="nucleotide sequence ID" value="NZ_FNSV01000005.1"/>
</dbReference>
<feature type="active site" description="Tele-phosphohistidine intermediate" evidence="1">
    <location>
        <position position="12"/>
    </location>
</feature>
<dbReference type="SMART" id="SM00855">
    <property type="entry name" value="PGAM"/>
    <property type="match status" value="1"/>
</dbReference>
<dbReference type="Gene3D" id="3.40.50.1240">
    <property type="entry name" value="Phosphoglycerate mutase-like"/>
    <property type="match status" value="1"/>
</dbReference>
<dbReference type="CDD" id="cd07067">
    <property type="entry name" value="HP_PGM_like"/>
    <property type="match status" value="1"/>
</dbReference>
<feature type="active site" description="Proton donor/acceptor" evidence="1">
    <location>
        <position position="86"/>
    </location>
</feature>
<dbReference type="Proteomes" id="UP000183561">
    <property type="component" value="Unassembled WGS sequence"/>
</dbReference>
<feature type="binding site" evidence="2">
    <location>
        <begin position="11"/>
        <end position="18"/>
    </location>
    <ligand>
        <name>substrate</name>
    </ligand>
</feature>
<dbReference type="InterPro" id="IPR029033">
    <property type="entry name" value="His_PPase_superfam"/>
</dbReference>
<dbReference type="InterPro" id="IPR050275">
    <property type="entry name" value="PGM_Phosphatase"/>
</dbReference>
<evidence type="ECO:0000256" key="2">
    <source>
        <dbReference type="PIRSR" id="PIRSR613078-2"/>
    </source>
</evidence>
<sequence length="193" mass="20604">MSETTRLALVRHGRTDWNRRGLLQGHTDVPLDDVGRGQARDTARILEAEAWDTVVTSPLSRAVGTGRIIAEYLGIGVTGTHSGLAERSYGAAEGLTREDAERRWPDGAFPDLESLQSVSARGCRALGAIAGTYPDGRVLVITHGALIRAVLGDLSDTVVPRIVNGAVCEIEWAGGWRVVSVNRTVFHGVADPA</sequence>
<dbReference type="AlphaFoldDB" id="A0A1H5CHP8"/>
<feature type="binding site" evidence="2">
    <location>
        <begin position="86"/>
        <end position="89"/>
    </location>
    <ligand>
        <name>substrate</name>
    </ligand>
</feature>
<dbReference type="OrthoDB" id="4697614at2"/>
<dbReference type="SUPFAM" id="SSF53254">
    <property type="entry name" value="Phosphoglycerate mutase-like"/>
    <property type="match status" value="1"/>
</dbReference>
<proteinExistence type="predicted"/>
<evidence type="ECO:0000256" key="1">
    <source>
        <dbReference type="PIRSR" id="PIRSR613078-1"/>
    </source>
</evidence>
<protein>
    <submittedName>
        <fullName evidence="3">Broad-specificity phosphatase PhoE</fullName>
    </submittedName>
</protein>
<organism evidence="3 4">
    <name type="scientific">Rhodococcus koreensis</name>
    <dbReference type="NCBI Taxonomy" id="99653"/>
    <lineage>
        <taxon>Bacteria</taxon>
        <taxon>Bacillati</taxon>
        <taxon>Actinomycetota</taxon>
        <taxon>Actinomycetes</taxon>
        <taxon>Mycobacteriales</taxon>
        <taxon>Nocardiaceae</taxon>
        <taxon>Rhodococcus</taxon>
    </lineage>
</organism>
<name>A0A1H5CHP8_9NOCA</name>
<accession>A0A1H5CHP8</accession>
<feature type="binding site" evidence="2">
    <location>
        <position position="61"/>
    </location>
    <ligand>
        <name>substrate</name>
    </ligand>
</feature>